<keyword evidence="1" id="KW-1133">Transmembrane helix</keyword>
<keyword evidence="3" id="KW-1185">Reference proteome</keyword>
<evidence type="ECO:0008006" key="4">
    <source>
        <dbReference type="Google" id="ProtNLM"/>
    </source>
</evidence>
<reference evidence="2 3" key="1">
    <citation type="submission" date="2018-11" db="EMBL/GenBank/DDBJ databases">
        <title>Genomes From Bacteria Associated with the Canine Oral Cavity: a Test Case for Automated Genome-Based Taxonomic Assignment.</title>
        <authorList>
            <person name="Coil D.A."/>
            <person name="Jospin G."/>
            <person name="Darling A.E."/>
            <person name="Wallis C."/>
            <person name="Davis I.J."/>
            <person name="Harris S."/>
            <person name="Eisen J.A."/>
            <person name="Holcombe L.J."/>
            <person name="O'Flynn C."/>
        </authorList>
    </citation>
    <scope>NUCLEOTIDE SEQUENCE [LARGE SCALE GENOMIC DNA]</scope>
    <source>
        <strain evidence="2 3">OH1047_COT-310</strain>
    </source>
</reference>
<organism evidence="2 3">
    <name type="scientific">Prevotella heparinolytica</name>
    <dbReference type="NCBI Taxonomy" id="28113"/>
    <lineage>
        <taxon>Bacteria</taxon>
        <taxon>Pseudomonadati</taxon>
        <taxon>Bacteroidota</taxon>
        <taxon>Bacteroidia</taxon>
        <taxon>Bacteroidales</taxon>
        <taxon>Bacteroidaceae</taxon>
        <taxon>Bacteroides</taxon>
    </lineage>
</organism>
<accession>A0A3P1ZYS9</accession>
<keyword evidence="1" id="KW-0812">Transmembrane</keyword>
<keyword evidence="1" id="KW-0472">Membrane</keyword>
<dbReference type="AlphaFoldDB" id="A0A3P1ZYS9"/>
<evidence type="ECO:0000256" key="1">
    <source>
        <dbReference type="SAM" id="Phobius"/>
    </source>
</evidence>
<dbReference type="Proteomes" id="UP000279562">
    <property type="component" value="Unassembled WGS sequence"/>
</dbReference>
<sequence>MIQRWENSRIIIWSVCIVYVLSITLLMAYVYMLYGVVAPFAVLFVSMALLQPYKIAYEYYSTRRKLDLSLAIRITNCWTIYQILNMTLFTGGLFAYMIMLAEIEALHIPKSVWLIAVVILACVWSIKTIQPFVRKEKYEGKKRRPSNLISSFAPRFVILYTFVVYYFIACFDTIETNFIPTLCVIYLGVDRLMTMFNTIRGYEQQEYYSMFRDTVRWIRETNESE</sequence>
<evidence type="ECO:0000313" key="3">
    <source>
        <dbReference type="Proteomes" id="UP000279562"/>
    </source>
</evidence>
<protein>
    <recommendedName>
        <fullName evidence="4">Transmembrane protein</fullName>
    </recommendedName>
</protein>
<evidence type="ECO:0000313" key="2">
    <source>
        <dbReference type="EMBL" id="RRD87270.1"/>
    </source>
</evidence>
<feature type="transmembrane region" description="Helical" evidence="1">
    <location>
        <begin position="148"/>
        <end position="168"/>
    </location>
</feature>
<name>A0A3P1ZYS9_9BACE</name>
<gene>
    <name evidence="2" type="ORF">EII33_13385</name>
</gene>
<feature type="transmembrane region" description="Helical" evidence="1">
    <location>
        <begin position="78"/>
        <end position="99"/>
    </location>
</feature>
<feature type="transmembrane region" description="Helical" evidence="1">
    <location>
        <begin position="37"/>
        <end position="57"/>
    </location>
</feature>
<dbReference type="EMBL" id="RQYF01000110">
    <property type="protein sequence ID" value="RRD87270.1"/>
    <property type="molecule type" value="Genomic_DNA"/>
</dbReference>
<comment type="caution">
    <text evidence="2">The sequence shown here is derived from an EMBL/GenBank/DDBJ whole genome shotgun (WGS) entry which is preliminary data.</text>
</comment>
<feature type="transmembrane region" description="Helical" evidence="1">
    <location>
        <begin position="12"/>
        <end position="31"/>
    </location>
</feature>
<dbReference type="RefSeq" id="WP_125240123.1">
    <property type="nucleotide sequence ID" value="NZ_RQYF01000110.1"/>
</dbReference>
<feature type="transmembrane region" description="Helical" evidence="1">
    <location>
        <begin position="111"/>
        <end position="127"/>
    </location>
</feature>
<proteinExistence type="predicted"/>